<accession>A0A268ESK9</accession>
<dbReference type="InterPro" id="IPR037053">
    <property type="entry name" value="Phage_tail_collar_dom_sf"/>
</dbReference>
<proteinExistence type="predicted"/>
<evidence type="ECO:0000313" key="5">
    <source>
        <dbReference type="Proteomes" id="UP000435177"/>
    </source>
</evidence>
<comment type="caution">
    <text evidence="3">The sequence shown here is derived from an EMBL/GenBank/DDBJ whole genome shotgun (WGS) entry which is preliminary data.</text>
</comment>
<dbReference type="Proteomes" id="UP000435177">
    <property type="component" value="Unassembled WGS sequence"/>
</dbReference>
<dbReference type="Pfam" id="PF07484">
    <property type="entry name" value="Collar"/>
    <property type="match status" value="1"/>
</dbReference>
<dbReference type="InterPro" id="IPR011083">
    <property type="entry name" value="Phage_tail_collar_dom"/>
</dbReference>
<keyword evidence="5" id="KW-1185">Reference proteome</keyword>
<reference evidence="3 4" key="1">
    <citation type="submission" date="2017-07" db="EMBL/GenBank/DDBJ databases">
        <title>Isolation and whole genome analysis of endospore-forming bacteria from heroin.</title>
        <authorList>
            <person name="Kalinowski J."/>
            <person name="Ahrens B."/>
            <person name="Al-Dilaimi A."/>
            <person name="Winkler A."/>
            <person name="Wibberg D."/>
            <person name="Schleenbecker U."/>
            <person name="Ruckert C."/>
            <person name="Wolfel R."/>
            <person name="Grass G."/>
        </authorList>
    </citation>
    <scope>NUCLEOTIDE SEQUENCE [LARGE SCALE GENOMIC DNA]</scope>
    <source>
        <strain evidence="3 4">7537-G1</strain>
    </source>
</reference>
<dbReference type="EMBL" id="WOAA01000033">
    <property type="protein sequence ID" value="MUG68730.1"/>
    <property type="molecule type" value="Genomic_DNA"/>
</dbReference>
<evidence type="ECO:0000259" key="1">
    <source>
        <dbReference type="Pfam" id="PF07484"/>
    </source>
</evidence>
<dbReference type="Proteomes" id="UP000215596">
    <property type="component" value="Unassembled WGS sequence"/>
</dbReference>
<dbReference type="SUPFAM" id="SSF88874">
    <property type="entry name" value="Receptor-binding domain of short tail fibre protein gp12"/>
    <property type="match status" value="1"/>
</dbReference>
<organism evidence="3 4">
    <name type="scientific">Paenibacillus campinasensis</name>
    <dbReference type="NCBI Taxonomy" id="66347"/>
    <lineage>
        <taxon>Bacteria</taxon>
        <taxon>Bacillati</taxon>
        <taxon>Bacillota</taxon>
        <taxon>Bacilli</taxon>
        <taxon>Bacillales</taxon>
        <taxon>Paenibacillaceae</taxon>
        <taxon>Paenibacillus</taxon>
    </lineage>
</organism>
<dbReference type="Gene3D" id="3.90.1340.10">
    <property type="entry name" value="Phage tail collar domain"/>
    <property type="match status" value="1"/>
</dbReference>
<name>A0A268ESK9_9BACL</name>
<dbReference type="EMBL" id="NPBY01000042">
    <property type="protein sequence ID" value="PAD76118.1"/>
    <property type="molecule type" value="Genomic_DNA"/>
</dbReference>
<dbReference type="RefSeq" id="WP_095265617.1">
    <property type="nucleotide sequence ID" value="NZ_NPBY01000042.1"/>
</dbReference>
<dbReference type="OrthoDB" id="9810174at2"/>
<protein>
    <submittedName>
        <fullName evidence="3">Phage tail protein</fullName>
    </submittedName>
</protein>
<evidence type="ECO:0000313" key="2">
    <source>
        <dbReference type="EMBL" id="MUG68730.1"/>
    </source>
</evidence>
<sequence>MDQYIGEIRMFAGDFAPVGWELCDGRLLHIQDYELLFSLLGTTYGGDGLTTFGLPDLRGRVPIHYGTSSAGTHYALGQKGGSEVASLTVNHLPPHTHIVNAASTPGTEASPTGHVWAAGIPQYAQGEVSGTMVQGALESAGGNQPHNNMMPTLAVHFMIATEGIYP</sequence>
<evidence type="ECO:0000313" key="4">
    <source>
        <dbReference type="Proteomes" id="UP000215596"/>
    </source>
</evidence>
<feature type="domain" description="Phage tail collar" evidence="1">
    <location>
        <begin position="6"/>
        <end position="62"/>
    </location>
</feature>
<dbReference type="AlphaFoldDB" id="A0A268ESK9"/>
<reference evidence="2 5" key="2">
    <citation type="submission" date="2019-11" db="EMBL/GenBank/DDBJ databases">
        <title>Draft genome sequences of five Paenibacillus species of dairy origin.</title>
        <authorList>
            <person name="Olajide A.M."/>
            <person name="Chen S."/>
            <person name="Lapointe G."/>
        </authorList>
    </citation>
    <scope>NUCLEOTIDE SEQUENCE [LARGE SCALE GENOMIC DNA]</scope>
    <source>
        <strain evidence="2 5">3CS1</strain>
    </source>
</reference>
<gene>
    <name evidence="3" type="ORF">CHH67_12970</name>
    <name evidence="2" type="ORF">GNP94_22425</name>
</gene>
<evidence type="ECO:0000313" key="3">
    <source>
        <dbReference type="EMBL" id="PAD76118.1"/>
    </source>
</evidence>